<keyword evidence="2" id="KW-1003">Cell membrane</keyword>
<evidence type="ECO:0000256" key="5">
    <source>
        <dbReference type="ARBA" id="ARBA00023136"/>
    </source>
</evidence>
<organism evidence="8 9">
    <name type="scientific">Alitiscatomonas aceti</name>
    <dbReference type="NCBI Taxonomy" id="2981724"/>
    <lineage>
        <taxon>Bacteria</taxon>
        <taxon>Bacillati</taxon>
        <taxon>Bacillota</taxon>
        <taxon>Clostridia</taxon>
        <taxon>Lachnospirales</taxon>
        <taxon>Lachnospiraceae</taxon>
        <taxon>Alitiscatomonas</taxon>
    </lineage>
</organism>
<evidence type="ECO:0000313" key="9">
    <source>
        <dbReference type="Proteomes" id="UP001652395"/>
    </source>
</evidence>
<comment type="subcellular location">
    <subcellularLocation>
        <location evidence="1">Cell membrane</location>
        <topology evidence="1">Single-pass membrane protein</topology>
    </subcellularLocation>
</comment>
<evidence type="ECO:0000313" key="8">
    <source>
        <dbReference type="EMBL" id="MCU6800829.1"/>
    </source>
</evidence>
<sequence>MDVRRLYKSDTDKMICGVCGGIGEFLNVDPTLVRLLWAILTFTGPGLIADIIAAIIIPGRPD</sequence>
<evidence type="ECO:0000256" key="1">
    <source>
        <dbReference type="ARBA" id="ARBA00004162"/>
    </source>
</evidence>
<accession>A0ABT2V470</accession>
<dbReference type="RefSeq" id="WP_158359592.1">
    <property type="nucleotide sequence ID" value="NZ_JAOQJF010000030.1"/>
</dbReference>
<evidence type="ECO:0000256" key="4">
    <source>
        <dbReference type="ARBA" id="ARBA00022989"/>
    </source>
</evidence>
<protein>
    <submittedName>
        <fullName evidence="8">PspC domain-containing protein</fullName>
    </submittedName>
</protein>
<keyword evidence="9" id="KW-1185">Reference proteome</keyword>
<dbReference type="Pfam" id="PF04024">
    <property type="entry name" value="PspC"/>
    <property type="match status" value="1"/>
</dbReference>
<keyword evidence="5 6" id="KW-0472">Membrane</keyword>
<dbReference type="PANTHER" id="PTHR33885">
    <property type="entry name" value="PHAGE SHOCK PROTEIN C"/>
    <property type="match status" value="1"/>
</dbReference>
<keyword evidence="3 6" id="KW-0812">Transmembrane</keyword>
<name>A0ABT2V470_9FIRM</name>
<evidence type="ECO:0000256" key="6">
    <source>
        <dbReference type="SAM" id="Phobius"/>
    </source>
</evidence>
<keyword evidence="4 6" id="KW-1133">Transmembrane helix</keyword>
<dbReference type="InterPro" id="IPR007168">
    <property type="entry name" value="Phageshock_PspC_N"/>
</dbReference>
<evidence type="ECO:0000256" key="2">
    <source>
        <dbReference type="ARBA" id="ARBA00022475"/>
    </source>
</evidence>
<reference evidence="8 9" key="1">
    <citation type="journal article" date="2021" name="ISME Commun">
        <title>Automated analysis of genomic sequences facilitates high-throughput and comprehensive description of bacteria.</title>
        <authorList>
            <person name="Hitch T.C.A."/>
        </authorList>
    </citation>
    <scope>NUCLEOTIDE SEQUENCE [LARGE SCALE GENOMIC DNA]</scope>
    <source>
        <strain evidence="9">f_CCE</strain>
    </source>
</reference>
<feature type="domain" description="Phage shock protein PspC N-terminal" evidence="7">
    <location>
        <begin position="4"/>
        <end position="58"/>
    </location>
</feature>
<comment type="caution">
    <text evidence="8">The sequence shown here is derived from an EMBL/GenBank/DDBJ whole genome shotgun (WGS) entry which is preliminary data.</text>
</comment>
<evidence type="ECO:0000256" key="3">
    <source>
        <dbReference type="ARBA" id="ARBA00022692"/>
    </source>
</evidence>
<gene>
    <name evidence="8" type="ORF">OCV69_12990</name>
</gene>
<evidence type="ECO:0000259" key="7">
    <source>
        <dbReference type="Pfam" id="PF04024"/>
    </source>
</evidence>
<dbReference type="Proteomes" id="UP001652395">
    <property type="component" value="Unassembled WGS sequence"/>
</dbReference>
<proteinExistence type="predicted"/>
<dbReference type="InterPro" id="IPR052027">
    <property type="entry name" value="PspC"/>
</dbReference>
<dbReference type="PANTHER" id="PTHR33885:SF3">
    <property type="entry name" value="PHAGE SHOCK PROTEIN C"/>
    <property type="match status" value="1"/>
</dbReference>
<feature type="transmembrane region" description="Helical" evidence="6">
    <location>
        <begin position="35"/>
        <end position="57"/>
    </location>
</feature>
<dbReference type="EMBL" id="JAOQJF010000030">
    <property type="protein sequence ID" value="MCU6800829.1"/>
    <property type="molecule type" value="Genomic_DNA"/>
</dbReference>